<organism evidence="3 4">
    <name type="scientific">Zingiber officinale</name>
    <name type="common">Ginger</name>
    <name type="synonym">Amomum zingiber</name>
    <dbReference type="NCBI Taxonomy" id="94328"/>
    <lineage>
        <taxon>Eukaryota</taxon>
        <taxon>Viridiplantae</taxon>
        <taxon>Streptophyta</taxon>
        <taxon>Embryophyta</taxon>
        <taxon>Tracheophyta</taxon>
        <taxon>Spermatophyta</taxon>
        <taxon>Magnoliopsida</taxon>
        <taxon>Liliopsida</taxon>
        <taxon>Zingiberales</taxon>
        <taxon>Zingiberaceae</taxon>
        <taxon>Zingiber</taxon>
    </lineage>
</organism>
<feature type="domain" description="RING-type" evidence="2">
    <location>
        <begin position="240"/>
        <end position="299"/>
    </location>
</feature>
<dbReference type="EMBL" id="JACMSC010000016">
    <property type="protein sequence ID" value="KAG6481758.1"/>
    <property type="molecule type" value="Genomic_DNA"/>
</dbReference>
<comment type="caution">
    <text evidence="3">The sequence shown here is derived from an EMBL/GenBank/DDBJ whole genome shotgun (WGS) entry which is preliminary data.</text>
</comment>
<keyword evidence="1" id="KW-0862">Zinc</keyword>
<protein>
    <recommendedName>
        <fullName evidence="2">RING-type domain-containing protein</fullName>
    </recommendedName>
</protein>
<dbReference type="InterPro" id="IPR001841">
    <property type="entry name" value="Znf_RING"/>
</dbReference>
<dbReference type="Proteomes" id="UP000734854">
    <property type="component" value="Unassembled WGS sequence"/>
</dbReference>
<evidence type="ECO:0000256" key="1">
    <source>
        <dbReference type="PROSITE-ProRule" id="PRU00175"/>
    </source>
</evidence>
<dbReference type="GO" id="GO:0008270">
    <property type="term" value="F:zinc ion binding"/>
    <property type="evidence" value="ECO:0007669"/>
    <property type="project" value="UniProtKB-KW"/>
</dbReference>
<evidence type="ECO:0000259" key="2">
    <source>
        <dbReference type="PROSITE" id="PS50089"/>
    </source>
</evidence>
<evidence type="ECO:0000313" key="4">
    <source>
        <dbReference type="Proteomes" id="UP000734854"/>
    </source>
</evidence>
<dbReference type="AlphaFoldDB" id="A0A8J5KLY8"/>
<dbReference type="PANTHER" id="PTHR31150">
    <property type="entry name" value="EXPRESSED PROTEIN"/>
    <property type="match status" value="1"/>
</dbReference>
<keyword evidence="1" id="KW-0479">Metal-binding</keyword>
<dbReference type="Gene3D" id="3.30.40.10">
    <property type="entry name" value="Zinc/RING finger domain, C3HC4 (zinc finger)"/>
    <property type="match status" value="1"/>
</dbReference>
<reference evidence="3 4" key="1">
    <citation type="submission" date="2020-08" db="EMBL/GenBank/DDBJ databases">
        <title>Plant Genome Project.</title>
        <authorList>
            <person name="Zhang R.-G."/>
        </authorList>
    </citation>
    <scope>NUCLEOTIDE SEQUENCE [LARGE SCALE GENOMIC DNA]</scope>
    <source>
        <tissue evidence="3">Rhizome</tissue>
    </source>
</reference>
<dbReference type="PANTHER" id="PTHR31150:SF23">
    <property type="entry name" value="MANDELONITRILE LYASE-RELATED"/>
    <property type="match status" value="1"/>
</dbReference>
<dbReference type="InterPro" id="IPR013083">
    <property type="entry name" value="Znf_RING/FYVE/PHD"/>
</dbReference>
<sequence length="400" mass="44208">MSTRWDYRFRAEGFSFGSQGDDRVVHCGSSISLNDKSSRSWERNESFANHQFSVSDGALSCTSSPSDSFQNYHLRPPVTQGASIEEYIRDPVSGPLVIPRFVEGKLGLPSFNGSFSSRSDGSEYDAISKSHGSAGCSFSSHRFFMPKAIHPLSVPDHIAGGEERNSNVFSTISGNSLHTDHRFIRPLAELHSFGLSETSGVLQKEPVHWDNSGNVDFMDICELLEPKSSPHNSLHELSKCGLCERWLSQRSPWSSRRIVCSGDLPTASVLSCWHVYHSECLERTTPKISKHDPPCPLCSKLHENISDNWAGCRMKNGFRRLKSPGEGPSRIWSCAQAGDCVEGALHAPKHGGMVLLSKSHIKRQLSMKGNLTKKQSEDPKRNGIQVVSRGRISEAQGELV</sequence>
<keyword evidence="4" id="KW-1185">Reference proteome</keyword>
<gene>
    <name evidence="3" type="ORF">ZIOFF_058379</name>
</gene>
<dbReference type="PROSITE" id="PS50089">
    <property type="entry name" value="ZF_RING_2"/>
    <property type="match status" value="1"/>
</dbReference>
<keyword evidence="1" id="KW-0863">Zinc-finger</keyword>
<proteinExistence type="predicted"/>
<evidence type="ECO:0000313" key="3">
    <source>
        <dbReference type="EMBL" id="KAG6481758.1"/>
    </source>
</evidence>
<accession>A0A8J5KLY8</accession>
<name>A0A8J5KLY8_ZINOF</name>